<dbReference type="Pfam" id="PF12311">
    <property type="entry name" value="DUF3632"/>
    <property type="match status" value="1"/>
</dbReference>
<protein>
    <submittedName>
        <fullName evidence="1">Uncharacterized protein</fullName>
    </submittedName>
</protein>
<accession>A0A0A1SVH1</accession>
<dbReference type="EMBL" id="CDHN01000002">
    <property type="protein sequence ID" value="CEJ87770.1"/>
    <property type="molecule type" value="Genomic_DNA"/>
</dbReference>
<proteinExistence type="predicted"/>
<name>A0A0A1SVH1_9HYPO</name>
<dbReference type="InterPro" id="IPR022085">
    <property type="entry name" value="OpdG"/>
</dbReference>
<sequence>MSDPVPSVAMPEADDAFQRGLFTRLANDPEFSVADAVASFVKFEAEETNFLTHSQNHILPWKTFYALAQVAKETSASDKLDKLVGFVMELETIEVLNPETGKLVMHENGRVWNDLPYFGWTFGDELNTGIRGFDEKVVPPETLKRMENLVIYTARLSNATDVPYSHPTAPNTDFTGWSMHDFRNAFNEPEQRFEEKKMATRCWCLWLIHAGERMLTNCQHAPCWPSLSVDEITQEAWEIWRSKTKTARDVFDEDTTRLVDEALRSMRAAEDKHGGPYSIKDAKSS</sequence>
<organism evidence="1 2">
    <name type="scientific">[Torrubiella] hemipterigena</name>
    <dbReference type="NCBI Taxonomy" id="1531966"/>
    <lineage>
        <taxon>Eukaryota</taxon>
        <taxon>Fungi</taxon>
        <taxon>Dikarya</taxon>
        <taxon>Ascomycota</taxon>
        <taxon>Pezizomycotina</taxon>
        <taxon>Sordariomycetes</taxon>
        <taxon>Hypocreomycetidae</taxon>
        <taxon>Hypocreales</taxon>
        <taxon>Clavicipitaceae</taxon>
        <taxon>Clavicipitaceae incertae sedis</taxon>
        <taxon>'Torrubiella' clade</taxon>
    </lineage>
</organism>
<gene>
    <name evidence="1" type="ORF">VHEMI04509</name>
</gene>
<dbReference type="HOGENOM" id="CLU_035263_1_2_1"/>
<dbReference type="STRING" id="1531966.A0A0A1SVH1"/>
<dbReference type="AlphaFoldDB" id="A0A0A1SVH1"/>
<keyword evidence="2" id="KW-1185">Reference proteome</keyword>
<dbReference type="InterPro" id="IPR053204">
    <property type="entry name" value="Oxopyrrolidines_Biosynth-assoc"/>
</dbReference>
<evidence type="ECO:0000313" key="1">
    <source>
        <dbReference type="EMBL" id="CEJ87770.1"/>
    </source>
</evidence>
<evidence type="ECO:0000313" key="2">
    <source>
        <dbReference type="Proteomes" id="UP000039046"/>
    </source>
</evidence>
<reference evidence="1 2" key="1">
    <citation type="journal article" date="2015" name="Genome Announc.">
        <title>Draft Genome Sequence and Gene Annotation of the Entomopathogenic Fungus Verticillium hemipterigenum.</title>
        <authorList>
            <person name="Horn F."/>
            <person name="Habel A."/>
            <person name="Scharf D.H."/>
            <person name="Dworschak J."/>
            <person name="Brakhage A.A."/>
            <person name="Guthke R."/>
            <person name="Hertweck C."/>
            <person name="Linde J."/>
        </authorList>
    </citation>
    <scope>NUCLEOTIDE SEQUENCE [LARGE SCALE GENOMIC DNA]</scope>
</reference>
<dbReference type="Proteomes" id="UP000039046">
    <property type="component" value="Unassembled WGS sequence"/>
</dbReference>
<dbReference type="OrthoDB" id="3350591at2759"/>
<dbReference type="PANTHER" id="PTHR38797">
    <property type="entry name" value="NUCLEAR PORE COMPLEX PROTEIN NUP85-RELATED"/>
    <property type="match status" value="1"/>
</dbReference>